<dbReference type="AlphaFoldDB" id="A0A0C9WUN7"/>
<gene>
    <name evidence="3" type="ORF">K443DRAFT_439861</name>
</gene>
<proteinExistence type="predicted"/>
<keyword evidence="4" id="KW-1185">Reference proteome</keyword>
<feature type="region of interest" description="Disordered" evidence="1">
    <location>
        <begin position="60"/>
        <end position="82"/>
    </location>
</feature>
<keyword evidence="2" id="KW-0732">Signal</keyword>
<name>A0A0C9WUN7_9AGAR</name>
<feature type="signal peptide" evidence="2">
    <location>
        <begin position="1"/>
        <end position="18"/>
    </location>
</feature>
<feature type="chain" id="PRO_5002205580" evidence="2">
    <location>
        <begin position="19"/>
        <end position="133"/>
    </location>
</feature>
<accession>A0A0C9WUN7</accession>
<reference evidence="4" key="2">
    <citation type="submission" date="2015-01" db="EMBL/GenBank/DDBJ databases">
        <title>Evolutionary Origins and Diversification of the Mycorrhizal Mutualists.</title>
        <authorList>
            <consortium name="DOE Joint Genome Institute"/>
            <consortium name="Mycorrhizal Genomics Consortium"/>
            <person name="Kohler A."/>
            <person name="Kuo A."/>
            <person name="Nagy L.G."/>
            <person name="Floudas D."/>
            <person name="Copeland A."/>
            <person name="Barry K.W."/>
            <person name="Cichocki N."/>
            <person name="Veneault-Fourrey C."/>
            <person name="LaButti K."/>
            <person name="Lindquist E.A."/>
            <person name="Lipzen A."/>
            <person name="Lundell T."/>
            <person name="Morin E."/>
            <person name="Murat C."/>
            <person name="Riley R."/>
            <person name="Ohm R."/>
            <person name="Sun H."/>
            <person name="Tunlid A."/>
            <person name="Henrissat B."/>
            <person name="Grigoriev I.V."/>
            <person name="Hibbett D.S."/>
            <person name="Martin F."/>
        </authorList>
    </citation>
    <scope>NUCLEOTIDE SEQUENCE [LARGE SCALE GENOMIC DNA]</scope>
    <source>
        <strain evidence="4">LaAM-08-1</strain>
    </source>
</reference>
<dbReference type="HOGENOM" id="CLU_1907042_0_0_1"/>
<evidence type="ECO:0000313" key="4">
    <source>
        <dbReference type="Proteomes" id="UP000054477"/>
    </source>
</evidence>
<evidence type="ECO:0000313" key="3">
    <source>
        <dbReference type="EMBL" id="KIJ92283.1"/>
    </source>
</evidence>
<reference evidence="3 4" key="1">
    <citation type="submission" date="2014-04" db="EMBL/GenBank/DDBJ databases">
        <authorList>
            <consortium name="DOE Joint Genome Institute"/>
            <person name="Kuo A."/>
            <person name="Kohler A."/>
            <person name="Nagy L.G."/>
            <person name="Floudas D."/>
            <person name="Copeland A."/>
            <person name="Barry K.W."/>
            <person name="Cichocki N."/>
            <person name="Veneault-Fourrey C."/>
            <person name="LaButti K."/>
            <person name="Lindquist E.A."/>
            <person name="Lipzen A."/>
            <person name="Lundell T."/>
            <person name="Morin E."/>
            <person name="Murat C."/>
            <person name="Sun H."/>
            <person name="Tunlid A."/>
            <person name="Henrissat B."/>
            <person name="Grigoriev I.V."/>
            <person name="Hibbett D.S."/>
            <person name="Martin F."/>
            <person name="Nordberg H.P."/>
            <person name="Cantor M.N."/>
            <person name="Hua S.X."/>
        </authorList>
    </citation>
    <scope>NUCLEOTIDE SEQUENCE [LARGE SCALE GENOMIC DNA]</scope>
    <source>
        <strain evidence="3 4">LaAM-08-1</strain>
    </source>
</reference>
<dbReference type="Proteomes" id="UP000054477">
    <property type="component" value="Unassembled WGS sequence"/>
</dbReference>
<evidence type="ECO:0000256" key="2">
    <source>
        <dbReference type="SAM" id="SignalP"/>
    </source>
</evidence>
<organism evidence="3 4">
    <name type="scientific">Laccaria amethystina LaAM-08-1</name>
    <dbReference type="NCBI Taxonomy" id="1095629"/>
    <lineage>
        <taxon>Eukaryota</taxon>
        <taxon>Fungi</taxon>
        <taxon>Dikarya</taxon>
        <taxon>Basidiomycota</taxon>
        <taxon>Agaricomycotina</taxon>
        <taxon>Agaricomycetes</taxon>
        <taxon>Agaricomycetidae</taxon>
        <taxon>Agaricales</taxon>
        <taxon>Agaricineae</taxon>
        <taxon>Hydnangiaceae</taxon>
        <taxon>Laccaria</taxon>
    </lineage>
</organism>
<dbReference type="EMBL" id="KN838921">
    <property type="protein sequence ID" value="KIJ92283.1"/>
    <property type="molecule type" value="Genomic_DNA"/>
</dbReference>
<protein>
    <submittedName>
        <fullName evidence="3">Unplaced genomic scaffold K443scaffold_386, whole genome shotgun sequence</fullName>
    </submittedName>
</protein>
<sequence length="133" mass="13286">MRCTSLMTVFMLALGAFAQDDTSTSTDGSLTILPVPTTSTTLPDVTTGTDVTSITTTSVPTVSSTSRTPSITAPTSSATTTAPTTSLVTSFSRTPAAVTTISAPPLPNAAFRLALSSEGVALGGIAGIVAFLL</sequence>
<evidence type="ECO:0000256" key="1">
    <source>
        <dbReference type="SAM" id="MobiDB-lite"/>
    </source>
</evidence>